<feature type="compositionally biased region" description="Polar residues" evidence="1">
    <location>
        <begin position="296"/>
        <end position="309"/>
    </location>
</feature>
<comment type="caution">
    <text evidence="2">The sequence shown here is derived from an EMBL/GenBank/DDBJ whole genome shotgun (WGS) entry which is preliminary data.</text>
</comment>
<name>A0AAW1AC92_9HYME</name>
<evidence type="ECO:0000256" key="1">
    <source>
        <dbReference type="SAM" id="MobiDB-lite"/>
    </source>
</evidence>
<evidence type="ECO:0000313" key="2">
    <source>
        <dbReference type="EMBL" id="KAK9306641.1"/>
    </source>
</evidence>
<proteinExistence type="predicted"/>
<sequence length="327" mass="39114">MSNSSSDHIEEDDVNGHWLENENITVQANRTFIDQYMQTEDPFIGQEMPVEDASFTEQNMNDKKTQNEKEMQELKLRELNLLQRKKALWKNEVLLTKRKIMFDRKREELEAYERSQFVRISPRVTLDMIAELLDYFKGNSEDLLCWSEQLLALKLIYKLSDDEAKILMGMRMQGKARKWLLWNPEIIQMNTVNMLQQLKNMFYHKSGKNVVRKHFKERVWERNESFDDYFYDKIILAKRIPINDERELVDNIIDGIQDEVLKNLAKMHCFETTEALILAFEQLSLSFYGKSQRYQSENTEFENNQQTSKNGHRKNKKKRTDLSKKEN</sequence>
<gene>
    <name evidence="2" type="ORF">QLX08_002817</name>
</gene>
<protein>
    <recommendedName>
        <fullName evidence="4">Retrotransposon gag domain-containing protein</fullName>
    </recommendedName>
</protein>
<reference evidence="2 3" key="1">
    <citation type="submission" date="2024-05" db="EMBL/GenBank/DDBJ databases">
        <title>The nuclear and mitochondrial genome assemblies of Tetragonisca angustula (Apidae: Meliponini), a tiny yet remarkable pollinator in the Neotropics.</title>
        <authorList>
            <person name="Ferrari R."/>
            <person name="Ricardo P.C."/>
            <person name="Dias F.C."/>
            <person name="Araujo N.S."/>
            <person name="Soares D.O."/>
            <person name="Zhou Q.-S."/>
            <person name="Zhu C.-D."/>
            <person name="Coutinho L."/>
            <person name="Airas M.C."/>
            <person name="Batista T.M."/>
        </authorList>
    </citation>
    <scope>NUCLEOTIDE SEQUENCE [LARGE SCALE GENOMIC DNA]</scope>
    <source>
        <strain evidence="2">ASF017062</strain>
        <tissue evidence="2">Abdomen</tissue>
    </source>
</reference>
<feature type="region of interest" description="Disordered" evidence="1">
    <location>
        <begin position="296"/>
        <end position="327"/>
    </location>
</feature>
<keyword evidence="3" id="KW-1185">Reference proteome</keyword>
<feature type="compositionally biased region" description="Basic residues" evidence="1">
    <location>
        <begin position="310"/>
        <end position="319"/>
    </location>
</feature>
<evidence type="ECO:0000313" key="3">
    <source>
        <dbReference type="Proteomes" id="UP001432146"/>
    </source>
</evidence>
<dbReference type="AlphaFoldDB" id="A0AAW1AC92"/>
<evidence type="ECO:0008006" key="4">
    <source>
        <dbReference type="Google" id="ProtNLM"/>
    </source>
</evidence>
<dbReference type="EMBL" id="JAWNGG020000038">
    <property type="protein sequence ID" value="KAK9306641.1"/>
    <property type="molecule type" value="Genomic_DNA"/>
</dbReference>
<accession>A0AAW1AC92</accession>
<dbReference type="Proteomes" id="UP001432146">
    <property type="component" value="Unassembled WGS sequence"/>
</dbReference>
<organism evidence="2 3">
    <name type="scientific">Tetragonisca angustula</name>
    <dbReference type="NCBI Taxonomy" id="166442"/>
    <lineage>
        <taxon>Eukaryota</taxon>
        <taxon>Metazoa</taxon>
        <taxon>Ecdysozoa</taxon>
        <taxon>Arthropoda</taxon>
        <taxon>Hexapoda</taxon>
        <taxon>Insecta</taxon>
        <taxon>Pterygota</taxon>
        <taxon>Neoptera</taxon>
        <taxon>Endopterygota</taxon>
        <taxon>Hymenoptera</taxon>
        <taxon>Apocrita</taxon>
        <taxon>Aculeata</taxon>
        <taxon>Apoidea</taxon>
        <taxon>Anthophila</taxon>
        <taxon>Apidae</taxon>
        <taxon>Tetragonisca</taxon>
    </lineage>
</organism>